<feature type="signal peptide" evidence="1">
    <location>
        <begin position="1"/>
        <end position="27"/>
    </location>
</feature>
<organism evidence="2 3">
    <name type="scientific">Microbacterium saperdae</name>
    <dbReference type="NCBI Taxonomy" id="69368"/>
    <lineage>
        <taxon>Bacteria</taxon>
        <taxon>Bacillati</taxon>
        <taxon>Actinomycetota</taxon>
        <taxon>Actinomycetes</taxon>
        <taxon>Micrococcales</taxon>
        <taxon>Microbacteriaceae</taxon>
        <taxon>Microbacterium</taxon>
    </lineage>
</organism>
<name>A0A543BPI2_9MICO</name>
<gene>
    <name evidence="2" type="ORF">FB560_2401</name>
</gene>
<comment type="caution">
    <text evidence="2">The sequence shown here is derived from an EMBL/GenBank/DDBJ whole genome shotgun (WGS) entry which is preliminary data.</text>
</comment>
<dbReference type="Proteomes" id="UP000317209">
    <property type="component" value="Unassembled WGS sequence"/>
</dbReference>
<dbReference type="AlphaFoldDB" id="A0A543BPI2"/>
<evidence type="ECO:0000313" key="3">
    <source>
        <dbReference type="Proteomes" id="UP000317209"/>
    </source>
</evidence>
<protein>
    <recommendedName>
        <fullName evidence="4">Lactococcin 972 family bacteriocin</fullName>
    </recommendedName>
</protein>
<keyword evidence="3" id="KW-1185">Reference proteome</keyword>
<feature type="chain" id="PRO_5038491126" description="Lactococcin 972 family bacteriocin" evidence="1">
    <location>
        <begin position="28"/>
        <end position="69"/>
    </location>
</feature>
<evidence type="ECO:0000256" key="1">
    <source>
        <dbReference type="SAM" id="SignalP"/>
    </source>
</evidence>
<proteinExistence type="predicted"/>
<reference evidence="2 3" key="1">
    <citation type="submission" date="2019-06" db="EMBL/GenBank/DDBJ databases">
        <title>Sequencing the genomes of 1000 actinobacteria strains.</title>
        <authorList>
            <person name="Klenk H.-P."/>
        </authorList>
    </citation>
    <scope>NUCLEOTIDE SEQUENCE [LARGE SCALE GENOMIC DNA]</scope>
    <source>
        <strain evidence="2 3">DSM 20169</strain>
    </source>
</reference>
<evidence type="ECO:0000313" key="2">
    <source>
        <dbReference type="EMBL" id="TQL86737.1"/>
    </source>
</evidence>
<accession>A0A543BPI2</accession>
<evidence type="ECO:0008006" key="4">
    <source>
        <dbReference type="Google" id="ProtNLM"/>
    </source>
</evidence>
<dbReference type="EMBL" id="VFOX01000001">
    <property type="protein sequence ID" value="TQL86737.1"/>
    <property type="molecule type" value="Genomic_DNA"/>
</dbReference>
<sequence length="69" mass="6956">MKRMSSTIAVVAIAAAVLVIPASPASAGAAIGPYASNAQCNADRTEYVRSGGRANACGKGVGGWYYATY</sequence>
<keyword evidence="1" id="KW-0732">Signal</keyword>